<reference evidence="5 6" key="1">
    <citation type="submission" date="2018-08" db="EMBL/GenBank/DDBJ databases">
        <title>Mucilaginibacter terrae sp. nov., isolated from manganese diggings.</title>
        <authorList>
            <person name="Huang Y."/>
            <person name="Zhou Z."/>
        </authorList>
    </citation>
    <scope>NUCLEOTIDE SEQUENCE [LARGE SCALE GENOMIC DNA]</scope>
    <source>
        <strain evidence="5 6">ZH6</strain>
    </source>
</reference>
<dbReference type="Gene3D" id="1.10.10.10">
    <property type="entry name" value="Winged helix-like DNA-binding domain superfamily/Winged helix DNA-binding domain"/>
    <property type="match status" value="1"/>
</dbReference>
<evidence type="ECO:0000256" key="2">
    <source>
        <dbReference type="ARBA" id="ARBA00023125"/>
    </source>
</evidence>
<dbReference type="SUPFAM" id="SSF46785">
    <property type="entry name" value="Winged helix' DNA-binding domain"/>
    <property type="match status" value="1"/>
</dbReference>
<dbReference type="InterPro" id="IPR036388">
    <property type="entry name" value="WH-like_DNA-bd_sf"/>
</dbReference>
<dbReference type="PROSITE" id="PS50995">
    <property type="entry name" value="HTH_MARR_2"/>
    <property type="match status" value="1"/>
</dbReference>
<evidence type="ECO:0000256" key="3">
    <source>
        <dbReference type="ARBA" id="ARBA00023163"/>
    </source>
</evidence>
<keyword evidence="2" id="KW-0238">DNA-binding</keyword>
<name>A0A3E2NT87_9SPHI</name>
<keyword evidence="1" id="KW-0805">Transcription regulation</keyword>
<dbReference type="GO" id="GO:0003700">
    <property type="term" value="F:DNA-binding transcription factor activity"/>
    <property type="evidence" value="ECO:0007669"/>
    <property type="project" value="InterPro"/>
</dbReference>
<dbReference type="Proteomes" id="UP000260823">
    <property type="component" value="Unassembled WGS sequence"/>
</dbReference>
<dbReference type="GO" id="GO:0003677">
    <property type="term" value="F:DNA binding"/>
    <property type="evidence" value="ECO:0007669"/>
    <property type="project" value="UniProtKB-KW"/>
</dbReference>
<evidence type="ECO:0000256" key="1">
    <source>
        <dbReference type="ARBA" id="ARBA00023015"/>
    </source>
</evidence>
<keyword evidence="3" id="KW-0804">Transcription</keyword>
<organism evidence="5 6">
    <name type="scientific">Mucilaginibacter terrenus</name>
    <dbReference type="NCBI Taxonomy" id="2482727"/>
    <lineage>
        <taxon>Bacteria</taxon>
        <taxon>Pseudomonadati</taxon>
        <taxon>Bacteroidota</taxon>
        <taxon>Sphingobacteriia</taxon>
        <taxon>Sphingobacteriales</taxon>
        <taxon>Sphingobacteriaceae</taxon>
        <taxon>Mucilaginibacter</taxon>
    </lineage>
</organism>
<comment type="caution">
    <text evidence="5">The sequence shown here is derived from an EMBL/GenBank/DDBJ whole genome shotgun (WGS) entry which is preliminary data.</text>
</comment>
<dbReference type="InterPro" id="IPR000835">
    <property type="entry name" value="HTH_MarR-typ"/>
</dbReference>
<sequence length="226" mass="25809">MKSYKLIHELISMVEKLETENNGVEVSLHDFAGFLVNQLETTSLYTSQADARFGEQEQQAQQLAYQLDNSIGRLFVYMSRYAKSYIKKALEGTPLQSGEDFTCLAILLTHEQLSKSDLISRNLQEKTSGTEVLRRLIGNQLITQWDDTGDKRGKCVAITEKGRQLLYQVFNEMNHVGKMIGGNLTIAEKLSLRYKLQKLENFHHQHYQHKTITNKAALKEVTAQLV</sequence>
<evidence type="ECO:0000313" key="6">
    <source>
        <dbReference type="Proteomes" id="UP000260823"/>
    </source>
</evidence>
<dbReference type="RefSeq" id="WP_117381122.1">
    <property type="nucleotide sequence ID" value="NZ_QWDE01000001.1"/>
</dbReference>
<dbReference type="PANTHER" id="PTHR42756">
    <property type="entry name" value="TRANSCRIPTIONAL REGULATOR, MARR"/>
    <property type="match status" value="1"/>
</dbReference>
<keyword evidence="6" id="KW-1185">Reference proteome</keyword>
<dbReference type="PANTHER" id="PTHR42756:SF1">
    <property type="entry name" value="TRANSCRIPTIONAL REPRESSOR OF EMRAB OPERON"/>
    <property type="match status" value="1"/>
</dbReference>
<accession>A0A3E2NT87</accession>
<evidence type="ECO:0000259" key="4">
    <source>
        <dbReference type="PROSITE" id="PS50995"/>
    </source>
</evidence>
<dbReference type="AlphaFoldDB" id="A0A3E2NT87"/>
<dbReference type="OrthoDB" id="961069at2"/>
<dbReference type="SMART" id="SM00347">
    <property type="entry name" value="HTH_MARR"/>
    <property type="match status" value="1"/>
</dbReference>
<proteinExistence type="predicted"/>
<dbReference type="EMBL" id="QWDE01000001">
    <property type="protein sequence ID" value="RFZ84232.1"/>
    <property type="molecule type" value="Genomic_DNA"/>
</dbReference>
<feature type="domain" description="HTH marR-type" evidence="4">
    <location>
        <begin position="68"/>
        <end position="201"/>
    </location>
</feature>
<dbReference type="InterPro" id="IPR036390">
    <property type="entry name" value="WH_DNA-bd_sf"/>
</dbReference>
<protein>
    <recommendedName>
        <fullName evidence="4">HTH marR-type domain-containing protein</fullName>
    </recommendedName>
</protein>
<gene>
    <name evidence="5" type="ORF">DYU05_00965</name>
</gene>
<evidence type="ECO:0000313" key="5">
    <source>
        <dbReference type="EMBL" id="RFZ84232.1"/>
    </source>
</evidence>